<evidence type="ECO:0000256" key="5">
    <source>
        <dbReference type="HAMAP-Rule" id="MF_01334"/>
    </source>
</evidence>
<comment type="function">
    <text evidence="5">This is one of the proteins that binds to the 5S RNA in the ribosome where it forms part of the central protuberance.</text>
</comment>
<dbReference type="SUPFAM" id="SSF50715">
    <property type="entry name" value="Ribosomal protein L25-like"/>
    <property type="match status" value="1"/>
</dbReference>
<dbReference type="HAMAP" id="MF_01334">
    <property type="entry name" value="Ribosomal_bL25_CTC"/>
    <property type="match status" value="1"/>
</dbReference>
<evidence type="ECO:0000256" key="3">
    <source>
        <dbReference type="ARBA" id="ARBA00022980"/>
    </source>
</evidence>
<dbReference type="NCBIfam" id="TIGR00731">
    <property type="entry name" value="bL25_bact_ctc"/>
    <property type="match status" value="1"/>
</dbReference>
<proteinExistence type="inferred from homology"/>
<keyword evidence="2 5" id="KW-0694">RNA-binding</keyword>
<evidence type="ECO:0000256" key="4">
    <source>
        <dbReference type="ARBA" id="ARBA00023274"/>
    </source>
</evidence>
<dbReference type="NCBIfam" id="NF004130">
    <property type="entry name" value="PRK05618.1-5"/>
    <property type="match status" value="1"/>
</dbReference>
<keyword evidence="4 5" id="KW-0687">Ribonucleoprotein</keyword>
<dbReference type="InterPro" id="IPR029751">
    <property type="entry name" value="Ribosomal_L25_dom"/>
</dbReference>
<accession>A0A3Q9JKD1</accession>
<gene>
    <name evidence="5" type="primary">rplY</name>
    <name evidence="5" type="synonym">ctc</name>
    <name evidence="8" type="ORF">DM558_12960</name>
</gene>
<evidence type="ECO:0000259" key="6">
    <source>
        <dbReference type="Pfam" id="PF01386"/>
    </source>
</evidence>
<dbReference type="GO" id="GO:0003735">
    <property type="term" value="F:structural constituent of ribosome"/>
    <property type="evidence" value="ECO:0007669"/>
    <property type="project" value="InterPro"/>
</dbReference>
<keyword evidence="1 5" id="KW-0699">rRNA-binding</keyword>
<keyword evidence="9" id="KW-1185">Reference proteome</keyword>
<feature type="domain" description="Large ribosomal subunit protein bL25 L25" evidence="6">
    <location>
        <begin position="6"/>
        <end position="94"/>
    </location>
</feature>
<evidence type="ECO:0000256" key="1">
    <source>
        <dbReference type="ARBA" id="ARBA00022730"/>
    </source>
</evidence>
<dbReference type="AlphaFoldDB" id="A0A3Q9JKD1"/>
<evidence type="ECO:0000313" key="8">
    <source>
        <dbReference type="EMBL" id="AZS51623.1"/>
    </source>
</evidence>
<evidence type="ECO:0000259" key="7">
    <source>
        <dbReference type="Pfam" id="PF14693"/>
    </source>
</evidence>
<dbReference type="InterPro" id="IPR020056">
    <property type="entry name" value="Rbsml_bL25/Gln-tRNA_synth_N"/>
</dbReference>
<dbReference type="Gene3D" id="2.170.120.20">
    <property type="entry name" value="Ribosomal protein L25, beta domain"/>
    <property type="match status" value="1"/>
</dbReference>
<dbReference type="Proteomes" id="UP000273143">
    <property type="component" value="Chromosome"/>
</dbReference>
<reference evidence="9" key="1">
    <citation type="submission" date="2018-06" db="EMBL/GenBank/DDBJ databases">
        <title>Complete genome of Pseudomonas insecticola strain QZS01.</title>
        <authorList>
            <person name="Wang J."/>
            <person name="Su Q."/>
        </authorList>
    </citation>
    <scope>NUCLEOTIDE SEQUENCE [LARGE SCALE GENOMIC DNA]</scope>
    <source>
        <strain evidence="9">QZS01</strain>
    </source>
</reference>
<keyword evidence="3 5" id="KW-0689">Ribosomal protein</keyword>
<evidence type="ECO:0000313" key="9">
    <source>
        <dbReference type="Proteomes" id="UP000273143"/>
    </source>
</evidence>
<dbReference type="InterPro" id="IPR020057">
    <property type="entry name" value="Ribosomal_bL25_b-dom"/>
</dbReference>
<dbReference type="NCBIfam" id="NF004128">
    <property type="entry name" value="PRK05618.1-2"/>
    <property type="match status" value="1"/>
</dbReference>
<dbReference type="InterPro" id="IPR001021">
    <property type="entry name" value="Ribosomal_bL25_long"/>
</dbReference>
<dbReference type="PANTHER" id="PTHR33284:SF1">
    <property type="entry name" value="RIBOSOMAL PROTEIN L25_GLN-TRNA SYNTHETASE, ANTI-CODON-BINDING DOMAIN-CONTAINING PROTEIN"/>
    <property type="match status" value="1"/>
</dbReference>
<dbReference type="GO" id="GO:0022625">
    <property type="term" value="C:cytosolic large ribosomal subunit"/>
    <property type="evidence" value="ECO:0007669"/>
    <property type="project" value="TreeGrafter"/>
</dbReference>
<organism evidence="8 9">
    <name type="scientific">Entomomonas moraniae</name>
    <dbReference type="NCBI Taxonomy" id="2213226"/>
    <lineage>
        <taxon>Bacteria</taxon>
        <taxon>Pseudomonadati</taxon>
        <taxon>Pseudomonadota</taxon>
        <taxon>Gammaproteobacteria</taxon>
        <taxon>Pseudomonadales</taxon>
        <taxon>Pseudomonadaceae</taxon>
        <taxon>Entomomonas</taxon>
    </lineage>
</organism>
<dbReference type="InterPro" id="IPR020930">
    <property type="entry name" value="Ribosomal_uL5_bac-type"/>
</dbReference>
<comment type="subunit">
    <text evidence="5">Part of the 50S ribosomal subunit; part of the 5S rRNA/L5/L18/L25 subcomplex. Contacts the 5S rRNA. Binds to the 5S rRNA independently of L5 and L18.</text>
</comment>
<dbReference type="InterPro" id="IPR011035">
    <property type="entry name" value="Ribosomal_bL25/Gln-tRNA_synth"/>
</dbReference>
<dbReference type="Gene3D" id="2.40.240.10">
    <property type="entry name" value="Ribosomal Protein L25, Chain P"/>
    <property type="match status" value="1"/>
</dbReference>
<protein>
    <recommendedName>
        <fullName evidence="5">Large ribosomal subunit protein bL25</fullName>
    </recommendedName>
    <alternativeName>
        <fullName evidence="5">General stress protein CTC</fullName>
    </alternativeName>
</protein>
<dbReference type="RefSeq" id="WP_127164357.1">
    <property type="nucleotide sequence ID" value="NZ_CP029822.1"/>
</dbReference>
<evidence type="ECO:0000256" key="2">
    <source>
        <dbReference type="ARBA" id="ARBA00022884"/>
    </source>
</evidence>
<name>A0A3Q9JKD1_9GAMM</name>
<dbReference type="Pfam" id="PF14693">
    <property type="entry name" value="Ribosomal_TL5_C"/>
    <property type="match status" value="1"/>
</dbReference>
<dbReference type="InterPro" id="IPR037121">
    <property type="entry name" value="Ribosomal_bL25_C"/>
</dbReference>
<dbReference type="PANTHER" id="PTHR33284">
    <property type="entry name" value="RIBOSOMAL PROTEIN L25/GLN-TRNA SYNTHETASE, ANTI-CODON-BINDING DOMAIN-CONTAINING PROTEIN"/>
    <property type="match status" value="1"/>
</dbReference>
<dbReference type="NCBIfam" id="NF004612">
    <property type="entry name" value="PRK05943.1"/>
    <property type="match status" value="1"/>
</dbReference>
<dbReference type="EMBL" id="CP029822">
    <property type="protein sequence ID" value="AZS51623.1"/>
    <property type="molecule type" value="Genomic_DNA"/>
</dbReference>
<dbReference type="GO" id="GO:0008097">
    <property type="term" value="F:5S rRNA binding"/>
    <property type="evidence" value="ECO:0007669"/>
    <property type="project" value="InterPro"/>
</dbReference>
<comment type="similarity">
    <text evidence="5">Belongs to the bacterial ribosomal protein bL25 family. CTC subfamily.</text>
</comment>
<dbReference type="KEGG" id="emo:DM558_12960"/>
<feature type="domain" description="Large ribosomal subunit protein bL25 beta" evidence="7">
    <location>
        <begin position="102"/>
        <end position="191"/>
    </location>
</feature>
<dbReference type="GO" id="GO:0006412">
    <property type="term" value="P:translation"/>
    <property type="evidence" value="ECO:0007669"/>
    <property type="project" value="UniProtKB-UniRule"/>
</dbReference>
<sequence length="211" mass="22977">MVDFTINAESRDDLGKGASRRLRRNVNMVPGIIYGGDKAPKSISILAKDLAKLLENESVFSHILNINVAGQKENVLIKALQRHPSKGFVLHIDLQRMVAGQKITTTIPLNFINEDIAIGVKQDGGEISHMTSEVEIQCLPKDLPESITVDMANVTLDQVIHLSELNVPKGVELVALSHENDLAVATIYTPRAQVDDEPAAEGDIAEAPTEE</sequence>
<dbReference type="Pfam" id="PF01386">
    <property type="entry name" value="Ribosomal_L25p"/>
    <property type="match status" value="1"/>
</dbReference>
<dbReference type="CDD" id="cd00495">
    <property type="entry name" value="Ribosomal_L25_TL5_CTC"/>
    <property type="match status" value="1"/>
</dbReference>